<dbReference type="Pfam" id="PF13488">
    <property type="entry name" value="Gly-zipper_Omp"/>
    <property type="match status" value="1"/>
</dbReference>
<dbReference type="PRINTS" id="PR01021">
    <property type="entry name" value="OMPADOMAIN"/>
</dbReference>
<proteinExistence type="predicted"/>
<feature type="signal peptide" evidence="5">
    <location>
        <begin position="1"/>
        <end position="25"/>
    </location>
</feature>
<dbReference type="Proteomes" id="UP000193862">
    <property type="component" value="Unassembled WGS sequence"/>
</dbReference>
<dbReference type="InterPro" id="IPR006664">
    <property type="entry name" value="OMP_bac"/>
</dbReference>
<evidence type="ECO:0000313" key="7">
    <source>
        <dbReference type="EMBL" id="SLN52240.1"/>
    </source>
</evidence>
<gene>
    <name evidence="7" type="primary">yiaD_3</name>
    <name evidence="7" type="ORF">AQS8620_02278</name>
</gene>
<evidence type="ECO:0000256" key="4">
    <source>
        <dbReference type="PROSITE-ProRule" id="PRU00473"/>
    </source>
</evidence>
<evidence type="ECO:0000256" key="3">
    <source>
        <dbReference type="ARBA" id="ARBA00023237"/>
    </source>
</evidence>
<dbReference type="RefSeq" id="WP_085837000.1">
    <property type="nucleotide sequence ID" value="NZ_FWFS01000008.1"/>
</dbReference>
<dbReference type="PANTHER" id="PTHR30329:SF21">
    <property type="entry name" value="LIPOPROTEIN YIAD-RELATED"/>
    <property type="match status" value="1"/>
</dbReference>
<dbReference type="PROSITE" id="PS51257">
    <property type="entry name" value="PROKAR_LIPOPROTEIN"/>
    <property type="match status" value="1"/>
</dbReference>
<keyword evidence="3" id="KW-0998">Cell outer membrane</keyword>
<keyword evidence="7" id="KW-0449">Lipoprotein</keyword>
<dbReference type="OrthoDB" id="9782229at2"/>
<dbReference type="InterPro" id="IPR006690">
    <property type="entry name" value="OMPA-like_CS"/>
</dbReference>
<dbReference type="PROSITE" id="PS01068">
    <property type="entry name" value="OMPA_1"/>
    <property type="match status" value="1"/>
</dbReference>
<keyword evidence="5" id="KW-0732">Signal</keyword>
<keyword evidence="2 4" id="KW-0472">Membrane</keyword>
<dbReference type="GO" id="GO:0009279">
    <property type="term" value="C:cell outer membrane"/>
    <property type="evidence" value="ECO:0007669"/>
    <property type="project" value="UniProtKB-SubCell"/>
</dbReference>
<dbReference type="Gene3D" id="3.30.1330.60">
    <property type="entry name" value="OmpA-like domain"/>
    <property type="match status" value="1"/>
</dbReference>
<sequence length="226" mass="22949">MIARKTTLLAAGAALALAACTTPYAYETGANAGVSGATNTQKGAVAGALLGGLAGITSGGDTKDKVLKTAVGAAIGGAVGGAIGQQLDKQAADLRASMGNNNVSIVNTGSELVVTLPQDITFATDSAVVRSDLQGDLRSLAYNLQDYSNTTVDIIGHTDNTGSASYNQDLSARRAAAVSTILTANGVTPNRIRSYGRGEDQPVATNLTEEGKAQNRRVEIVITPIQ</sequence>
<dbReference type="Pfam" id="PF00691">
    <property type="entry name" value="OmpA"/>
    <property type="match status" value="1"/>
</dbReference>
<evidence type="ECO:0000256" key="2">
    <source>
        <dbReference type="ARBA" id="ARBA00023136"/>
    </source>
</evidence>
<reference evidence="7 8" key="1">
    <citation type="submission" date="2017-03" db="EMBL/GenBank/DDBJ databases">
        <authorList>
            <person name="Afonso C.L."/>
            <person name="Miller P.J."/>
            <person name="Scott M.A."/>
            <person name="Spackman E."/>
            <person name="Goraichik I."/>
            <person name="Dimitrov K.M."/>
            <person name="Suarez D.L."/>
            <person name="Swayne D.E."/>
        </authorList>
    </citation>
    <scope>NUCLEOTIDE SEQUENCE [LARGE SCALE GENOMIC DNA]</scope>
    <source>
        <strain evidence="7 8">CECT 8620</strain>
    </source>
</reference>
<dbReference type="InterPro" id="IPR039567">
    <property type="entry name" value="Gly-zipper"/>
</dbReference>
<organism evidence="7 8">
    <name type="scientific">Aquimixticola soesokkakensis</name>
    <dbReference type="NCBI Taxonomy" id="1519096"/>
    <lineage>
        <taxon>Bacteria</taxon>
        <taxon>Pseudomonadati</taxon>
        <taxon>Pseudomonadota</taxon>
        <taxon>Alphaproteobacteria</taxon>
        <taxon>Rhodobacterales</taxon>
        <taxon>Paracoccaceae</taxon>
        <taxon>Aquimixticola</taxon>
    </lineage>
</organism>
<name>A0A1Y5SZJ5_9RHOB</name>
<accession>A0A1Y5SZJ5</accession>
<dbReference type="PROSITE" id="PS51123">
    <property type="entry name" value="OMPA_2"/>
    <property type="match status" value="1"/>
</dbReference>
<dbReference type="CDD" id="cd07185">
    <property type="entry name" value="OmpA_C-like"/>
    <property type="match status" value="1"/>
</dbReference>
<dbReference type="SUPFAM" id="SSF103088">
    <property type="entry name" value="OmpA-like"/>
    <property type="match status" value="1"/>
</dbReference>
<dbReference type="InterPro" id="IPR006665">
    <property type="entry name" value="OmpA-like"/>
</dbReference>
<feature type="chain" id="PRO_5012418656" evidence="5">
    <location>
        <begin position="26"/>
        <end position="226"/>
    </location>
</feature>
<protein>
    <submittedName>
        <fullName evidence="7">Putative lipoprotein YiaD</fullName>
    </submittedName>
</protein>
<keyword evidence="8" id="KW-1185">Reference proteome</keyword>
<evidence type="ECO:0000256" key="5">
    <source>
        <dbReference type="SAM" id="SignalP"/>
    </source>
</evidence>
<dbReference type="AlphaFoldDB" id="A0A1Y5SZJ5"/>
<dbReference type="InterPro" id="IPR036737">
    <property type="entry name" value="OmpA-like_sf"/>
</dbReference>
<evidence type="ECO:0000313" key="8">
    <source>
        <dbReference type="Proteomes" id="UP000193862"/>
    </source>
</evidence>
<comment type="subcellular location">
    <subcellularLocation>
        <location evidence="1">Cell outer membrane</location>
    </subcellularLocation>
</comment>
<evidence type="ECO:0000259" key="6">
    <source>
        <dbReference type="PROSITE" id="PS51123"/>
    </source>
</evidence>
<dbReference type="EMBL" id="FWFS01000008">
    <property type="protein sequence ID" value="SLN52240.1"/>
    <property type="molecule type" value="Genomic_DNA"/>
</dbReference>
<dbReference type="InterPro" id="IPR050330">
    <property type="entry name" value="Bact_OuterMem_StrucFunc"/>
</dbReference>
<feature type="domain" description="OmpA-like" evidence="6">
    <location>
        <begin position="109"/>
        <end position="226"/>
    </location>
</feature>
<evidence type="ECO:0000256" key="1">
    <source>
        <dbReference type="ARBA" id="ARBA00004442"/>
    </source>
</evidence>
<dbReference type="PANTHER" id="PTHR30329">
    <property type="entry name" value="STATOR ELEMENT OF FLAGELLAR MOTOR COMPLEX"/>
    <property type="match status" value="1"/>
</dbReference>